<evidence type="ECO:0000256" key="6">
    <source>
        <dbReference type="ARBA" id="ARBA00023065"/>
    </source>
</evidence>
<feature type="domain" description="Potassium channel" evidence="12">
    <location>
        <begin position="189"/>
        <end position="262"/>
    </location>
</feature>
<reference evidence="13" key="1">
    <citation type="journal article" date="2023" name="Science">
        <title>Genome structures resolve the early diversification of teleost fishes.</title>
        <authorList>
            <person name="Parey E."/>
            <person name="Louis A."/>
            <person name="Montfort J."/>
            <person name="Bouchez O."/>
            <person name="Roques C."/>
            <person name="Iampietro C."/>
            <person name="Lluch J."/>
            <person name="Castinel A."/>
            <person name="Donnadieu C."/>
            <person name="Desvignes T."/>
            <person name="Floi Bucao C."/>
            <person name="Jouanno E."/>
            <person name="Wen M."/>
            <person name="Mejri S."/>
            <person name="Dirks R."/>
            <person name="Jansen H."/>
            <person name="Henkel C."/>
            <person name="Chen W.J."/>
            <person name="Zahm M."/>
            <person name="Cabau C."/>
            <person name="Klopp C."/>
            <person name="Thompson A.W."/>
            <person name="Robinson-Rechavi M."/>
            <person name="Braasch I."/>
            <person name="Lecointre G."/>
            <person name="Bobe J."/>
            <person name="Postlethwait J.H."/>
            <person name="Berthelot C."/>
            <person name="Roest Crollius H."/>
            <person name="Guiguen Y."/>
        </authorList>
    </citation>
    <scope>NUCLEOTIDE SEQUENCE</scope>
    <source>
        <strain evidence="13">Concon-B</strain>
    </source>
</reference>
<feature type="transmembrane region" description="Helical" evidence="11">
    <location>
        <begin position="126"/>
        <end position="154"/>
    </location>
</feature>
<dbReference type="InterPro" id="IPR013099">
    <property type="entry name" value="K_chnl_dom"/>
</dbReference>
<dbReference type="PRINTS" id="PR01586">
    <property type="entry name" value="TWIKCHANNEL"/>
</dbReference>
<feature type="transmembrane region" description="Helical" evidence="11">
    <location>
        <begin position="174"/>
        <end position="198"/>
    </location>
</feature>
<dbReference type="Gene3D" id="1.10.287.70">
    <property type="match status" value="1"/>
</dbReference>
<comment type="similarity">
    <text evidence="9">Belongs to the two pore domain potassium channel (TC 1.A.1.8) family.</text>
</comment>
<feature type="transmembrane region" description="Helical" evidence="11">
    <location>
        <begin position="12"/>
        <end position="35"/>
    </location>
</feature>
<dbReference type="SUPFAM" id="SSF81324">
    <property type="entry name" value="Voltage-gated potassium channels"/>
    <property type="match status" value="2"/>
</dbReference>
<dbReference type="PANTHER" id="PTHR11003:SF59">
    <property type="entry name" value="POTASSIUM CHANNEL SUBFAMILY K MEMBER 1"/>
    <property type="match status" value="1"/>
</dbReference>
<keyword evidence="6 9" id="KW-0406">Ion transport</keyword>
<feature type="domain" description="Potassium channel" evidence="12">
    <location>
        <begin position="94"/>
        <end position="149"/>
    </location>
</feature>
<organism evidence="13 14">
    <name type="scientific">Conger conger</name>
    <name type="common">Conger eel</name>
    <name type="synonym">Muraena conger</name>
    <dbReference type="NCBI Taxonomy" id="82655"/>
    <lineage>
        <taxon>Eukaryota</taxon>
        <taxon>Metazoa</taxon>
        <taxon>Chordata</taxon>
        <taxon>Craniata</taxon>
        <taxon>Vertebrata</taxon>
        <taxon>Euteleostomi</taxon>
        <taxon>Actinopterygii</taxon>
        <taxon>Neopterygii</taxon>
        <taxon>Teleostei</taxon>
        <taxon>Anguilliformes</taxon>
        <taxon>Congridae</taxon>
        <taxon>Conger</taxon>
    </lineage>
</organism>
<evidence type="ECO:0000256" key="10">
    <source>
        <dbReference type="SAM" id="MobiDB-lite"/>
    </source>
</evidence>
<keyword evidence="14" id="KW-1185">Reference proteome</keyword>
<name>A0A9Q1I4S3_CONCO</name>
<evidence type="ECO:0000259" key="12">
    <source>
        <dbReference type="Pfam" id="PF07885"/>
    </source>
</evidence>
<keyword evidence="5 11" id="KW-1133">Transmembrane helix</keyword>
<feature type="transmembrane region" description="Helical" evidence="11">
    <location>
        <begin position="94"/>
        <end position="114"/>
    </location>
</feature>
<keyword evidence="8 9" id="KW-0407">Ion channel</keyword>
<keyword evidence="4" id="KW-0630">Potassium</keyword>
<dbReference type="PRINTS" id="PR01096">
    <property type="entry name" value="TWIK1CHANNEL"/>
</dbReference>
<feature type="transmembrane region" description="Helical" evidence="11">
    <location>
        <begin position="241"/>
        <end position="262"/>
    </location>
</feature>
<sequence>MVPRLDSVWRFCRIRAFLILVLGYVLYLIFGGIVFKALEKSEADALVAEVRQFRIEFLDRHRCVKGSRLDEFVKMALFAEERGVGVLEAEDEEYSYDFSSSLFFVVTILTTTGYGSSMPISDDGKLFLVTYSLLGIPITLLLLSCLTHLLLPWVTHYPLRYVQARWGLSYSGAALAHAGLLLGLTAGLLFLLPAAVLCHLVPGWSFLESFYFCYISLSTIGLGDYLPGGTRSLAAWRGLELAVSCYLLLGLLVLLVVLETFWRLPQTQALIRFFSGPWESQLPGLALDELALCGDFLPPLSLKEKAPRKEDPQYFCPISTISPTVPDTPHLPRTRSPPPLEP</sequence>
<evidence type="ECO:0000256" key="2">
    <source>
        <dbReference type="ARBA" id="ARBA00022448"/>
    </source>
</evidence>
<gene>
    <name evidence="13" type="ORF">COCON_G00043250</name>
</gene>
<evidence type="ECO:0000256" key="9">
    <source>
        <dbReference type="RuleBase" id="RU003857"/>
    </source>
</evidence>
<protein>
    <recommendedName>
        <fullName evidence="12">Potassium channel domain-containing protein</fullName>
    </recommendedName>
</protein>
<comment type="subcellular location">
    <subcellularLocation>
        <location evidence="1">Membrane</location>
        <topology evidence="1">Multi-pass membrane protein</topology>
    </subcellularLocation>
</comment>
<evidence type="ECO:0000256" key="1">
    <source>
        <dbReference type="ARBA" id="ARBA00004141"/>
    </source>
</evidence>
<dbReference type="OrthoDB" id="297496at2759"/>
<dbReference type="Proteomes" id="UP001152803">
    <property type="component" value="Unassembled WGS sequence"/>
</dbReference>
<evidence type="ECO:0000256" key="4">
    <source>
        <dbReference type="ARBA" id="ARBA00022958"/>
    </source>
</evidence>
<dbReference type="InterPro" id="IPR003280">
    <property type="entry name" value="2pore_dom_K_chnl"/>
</dbReference>
<evidence type="ECO:0000256" key="7">
    <source>
        <dbReference type="ARBA" id="ARBA00023136"/>
    </source>
</evidence>
<proteinExistence type="inferred from homology"/>
<evidence type="ECO:0000256" key="8">
    <source>
        <dbReference type="ARBA" id="ARBA00023303"/>
    </source>
</evidence>
<dbReference type="GO" id="GO:0030322">
    <property type="term" value="P:stabilization of membrane potential"/>
    <property type="evidence" value="ECO:0007669"/>
    <property type="project" value="TreeGrafter"/>
</dbReference>
<dbReference type="InterPro" id="IPR005408">
    <property type="entry name" value="2pore_dom_K_chnl_TWIK"/>
</dbReference>
<evidence type="ECO:0000256" key="3">
    <source>
        <dbReference type="ARBA" id="ARBA00022692"/>
    </source>
</evidence>
<dbReference type="PRINTS" id="PR01333">
    <property type="entry name" value="2POREKCHANEL"/>
</dbReference>
<dbReference type="InterPro" id="IPR001779">
    <property type="entry name" value="2pore_dom_K_chnl_TWIK1"/>
</dbReference>
<dbReference type="Pfam" id="PF07885">
    <property type="entry name" value="Ion_trans_2"/>
    <property type="match status" value="2"/>
</dbReference>
<keyword evidence="2 9" id="KW-0813">Transport</keyword>
<dbReference type="GO" id="GO:0022841">
    <property type="term" value="F:potassium ion leak channel activity"/>
    <property type="evidence" value="ECO:0007669"/>
    <property type="project" value="TreeGrafter"/>
</dbReference>
<evidence type="ECO:0000313" key="14">
    <source>
        <dbReference type="Proteomes" id="UP001152803"/>
    </source>
</evidence>
<dbReference type="GO" id="GO:0015271">
    <property type="term" value="F:outward rectifier potassium channel activity"/>
    <property type="evidence" value="ECO:0007669"/>
    <property type="project" value="TreeGrafter"/>
</dbReference>
<comment type="caution">
    <text evidence="13">The sequence shown here is derived from an EMBL/GenBank/DDBJ whole genome shotgun (WGS) entry which is preliminary data.</text>
</comment>
<evidence type="ECO:0000256" key="5">
    <source>
        <dbReference type="ARBA" id="ARBA00022989"/>
    </source>
</evidence>
<dbReference type="PANTHER" id="PTHR11003">
    <property type="entry name" value="POTASSIUM CHANNEL, SUBFAMILY K"/>
    <property type="match status" value="1"/>
</dbReference>
<evidence type="ECO:0000256" key="11">
    <source>
        <dbReference type="SAM" id="Phobius"/>
    </source>
</evidence>
<feature type="region of interest" description="Disordered" evidence="10">
    <location>
        <begin position="313"/>
        <end position="342"/>
    </location>
</feature>
<dbReference type="AlphaFoldDB" id="A0A9Q1I4S3"/>
<keyword evidence="7 11" id="KW-0472">Membrane</keyword>
<feature type="transmembrane region" description="Helical" evidence="11">
    <location>
        <begin position="210"/>
        <end position="229"/>
    </location>
</feature>
<keyword evidence="3 9" id="KW-0812">Transmembrane</keyword>
<dbReference type="GO" id="GO:0005886">
    <property type="term" value="C:plasma membrane"/>
    <property type="evidence" value="ECO:0007669"/>
    <property type="project" value="TreeGrafter"/>
</dbReference>
<evidence type="ECO:0000313" key="13">
    <source>
        <dbReference type="EMBL" id="KAJ8281806.1"/>
    </source>
</evidence>
<dbReference type="EMBL" id="JAFJMO010000003">
    <property type="protein sequence ID" value="KAJ8281806.1"/>
    <property type="molecule type" value="Genomic_DNA"/>
</dbReference>
<accession>A0A9Q1I4S3</accession>